<organism evidence="1 4">
    <name type="scientific">Aerococcus mictus</name>
    <dbReference type="NCBI Taxonomy" id="2976810"/>
    <lineage>
        <taxon>Bacteria</taxon>
        <taxon>Bacillati</taxon>
        <taxon>Bacillota</taxon>
        <taxon>Bacilli</taxon>
        <taxon>Lactobacillales</taxon>
        <taxon>Aerococcaceae</taxon>
        <taxon>Aerococcus</taxon>
    </lineage>
</organism>
<reference evidence="1" key="2">
    <citation type="submission" date="2022-09" db="EMBL/GenBank/DDBJ databases">
        <title>Aerococcus urinae taxonomy study.</title>
        <authorList>
            <person name="Christensen J."/>
            <person name="Senneby E."/>
        </authorList>
    </citation>
    <scope>NUCLEOTIDE SEQUENCE</scope>
    <source>
        <strain evidence="1">LUND-41-B12</strain>
    </source>
</reference>
<reference evidence="2" key="3">
    <citation type="submission" date="2024-02" db="EMBL/GenBank/DDBJ databases">
        <authorList>
            <person name="Choi B."/>
        </authorList>
    </citation>
    <scope>NUCLEOTIDE SEQUENCE</scope>
    <source>
        <strain evidence="2">UMB1016</strain>
    </source>
</reference>
<evidence type="ECO:0000313" key="2">
    <source>
        <dbReference type="EMBL" id="WWC55383.1"/>
    </source>
</evidence>
<evidence type="ECO:0000313" key="4">
    <source>
        <dbReference type="Proteomes" id="UP001069047"/>
    </source>
</evidence>
<sequence length="82" mass="9739">MQQPLSQSMNVLSGNKYAIYDVKHESWLYKATVYNNSETEFFWCANKDKAIQFSSWEQANQLLKYIQLFRHHITIFQVSTTV</sequence>
<evidence type="ECO:0000313" key="1">
    <source>
        <dbReference type="EMBL" id="MCY3087135.1"/>
    </source>
</evidence>
<dbReference type="EMBL" id="CP145132">
    <property type="protein sequence ID" value="WWC55383.1"/>
    <property type="molecule type" value="Genomic_DNA"/>
</dbReference>
<dbReference type="AlphaFoldDB" id="A0A1E9PJ47"/>
<accession>A0A9Q4H307</accession>
<dbReference type="EMBL" id="JAOTMY010000001">
    <property type="protein sequence ID" value="MCY3087135.1"/>
    <property type="molecule type" value="Genomic_DNA"/>
</dbReference>
<gene>
    <name evidence="2" type="ORF">DBT44_0003495</name>
    <name evidence="1" type="ORF">ODY61_03250</name>
</gene>
<dbReference type="Proteomes" id="UP001069047">
    <property type="component" value="Unassembled WGS sequence"/>
</dbReference>
<evidence type="ECO:0008006" key="5">
    <source>
        <dbReference type="Google" id="ProtNLM"/>
    </source>
</evidence>
<dbReference type="Proteomes" id="UP000250354">
    <property type="component" value="Chromosome"/>
</dbReference>
<dbReference type="RefSeq" id="WP_070559198.1">
    <property type="nucleotide sequence ID" value="NZ_CAJHLG010000004.1"/>
</dbReference>
<name>A0A1E9PJ47_9LACT</name>
<evidence type="ECO:0000313" key="3">
    <source>
        <dbReference type="Proteomes" id="UP000250354"/>
    </source>
</evidence>
<keyword evidence="3" id="KW-1185">Reference proteome</keyword>
<accession>A0A1E9PJ47</accession>
<protein>
    <recommendedName>
        <fullName evidence="5">KTSC domain-containing protein</fullName>
    </recommendedName>
</protein>
<reference evidence="2 3" key="1">
    <citation type="journal article" date="2020" name="J. Bacteriol.">
        <title>Aerococcus urinae Isolated from Women with Lower Urinary Tract Symptoms: In Vitro Aggregation and Genome Analysis.</title>
        <authorList>
            <person name="Hilt E.E."/>
            <person name="Putonti C."/>
            <person name="Thomas-White K."/>
            <person name="Lewis A.L."/>
            <person name="Visick K.L."/>
            <person name="Gilbert N.M."/>
            <person name="Wolfe A.J."/>
        </authorList>
    </citation>
    <scope>NUCLEOTIDE SEQUENCE [LARGE SCALE GENOMIC DNA]</scope>
    <source>
        <strain evidence="2 3">UMB1016</strain>
    </source>
</reference>
<proteinExistence type="predicted"/>